<dbReference type="InterPro" id="IPR010982">
    <property type="entry name" value="Lambda_DNA-bd_dom_sf"/>
</dbReference>
<sequence length="226" mass="25215">MVGFRFKTIDNPLSLGEKLQQTRLNLGINIREVAKATNISAKYLSALEAGDYRSLPGEVYGRSFLKVYAKFLALNTDEFLLAYESEQKIFNNTQKDNGPDFKKPVKRISAVHLIVTPKLIRSILIGFLVVACLVYLGWKIVAILTPPRLLVEEPVSNLVTNQSFVEVAGMVEPESNLEINGTQVLADLQGRFSETVDLQPGVNIIEVVAEKRHGKQTKKYLQVVVN</sequence>
<feature type="transmembrane region" description="Helical" evidence="1">
    <location>
        <begin position="119"/>
        <end position="138"/>
    </location>
</feature>
<evidence type="ECO:0000259" key="2">
    <source>
        <dbReference type="PROSITE" id="PS50943"/>
    </source>
</evidence>
<feature type="domain" description="HTH cro/C1-type" evidence="2">
    <location>
        <begin position="19"/>
        <end position="79"/>
    </location>
</feature>
<evidence type="ECO:0000313" key="4">
    <source>
        <dbReference type="Proteomes" id="UP000178930"/>
    </source>
</evidence>
<protein>
    <recommendedName>
        <fullName evidence="2">HTH cro/C1-type domain-containing protein</fullName>
    </recommendedName>
</protein>
<dbReference type="Gene3D" id="1.10.260.40">
    <property type="entry name" value="lambda repressor-like DNA-binding domains"/>
    <property type="match status" value="1"/>
</dbReference>
<dbReference type="SMART" id="SM00530">
    <property type="entry name" value="HTH_XRE"/>
    <property type="match status" value="1"/>
</dbReference>
<accession>A0A1G1XVD5</accession>
<keyword evidence="1" id="KW-1133">Transmembrane helix</keyword>
<dbReference type="PROSITE" id="PS50943">
    <property type="entry name" value="HTH_CROC1"/>
    <property type="match status" value="1"/>
</dbReference>
<dbReference type="SUPFAM" id="SSF47413">
    <property type="entry name" value="lambda repressor-like DNA-binding domains"/>
    <property type="match status" value="1"/>
</dbReference>
<dbReference type="PANTHER" id="PTHR34475:SF1">
    <property type="entry name" value="CYTOSKELETON PROTEIN RODZ"/>
    <property type="match status" value="1"/>
</dbReference>
<dbReference type="STRING" id="1797532.A2729_01215"/>
<dbReference type="GO" id="GO:0003677">
    <property type="term" value="F:DNA binding"/>
    <property type="evidence" value="ECO:0007669"/>
    <property type="project" value="InterPro"/>
</dbReference>
<dbReference type="PANTHER" id="PTHR34475">
    <property type="match status" value="1"/>
</dbReference>
<dbReference type="InterPro" id="IPR001387">
    <property type="entry name" value="Cro/C1-type_HTH"/>
</dbReference>
<dbReference type="Proteomes" id="UP000178930">
    <property type="component" value="Unassembled WGS sequence"/>
</dbReference>
<name>A0A1G1XVD5_9BACT</name>
<dbReference type="Pfam" id="PF09136">
    <property type="entry name" value="Glucodextran_B"/>
    <property type="match status" value="1"/>
</dbReference>
<dbReference type="Pfam" id="PF13413">
    <property type="entry name" value="HTH_25"/>
    <property type="match status" value="1"/>
</dbReference>
<dbReference type="EMBL" id="MHIB01000027">
    <property type="protein sequence ID" value="OGY43924.1"/>
    <property type="molecule type" value="Genomic_DNA"/>
</dbReference>
<gene>
    <name evidence="3" type="ORF">A2729_01215</name>
</gene>
<keyword evidence="1" id="KW-0812">Transmembrane</keyword>
<dbReference type="InterPro" id="IPR013783">
    <property type="entry name" value="Ig-like_fold"/>
</dbReference>
<organism evidence="3 4">
    <name type="scientific">Candidatus Buchananbacteria bacterium RIFCSPHIGHO2_01_FULL_39_14</name>
    <dbReference type="NCBI Taxonomy" id="1797532"/>
    <lineage>
        <taxon>Bacteria</taxon>
        <taxon>Candidatus Buchananiibacteriota</taxon>
    </lineage>
</organism>
<keyword evidence="1" id="KW-0472">Membrane</keyword>
<comment type="caution">
    <text evidence="3">The sequence shown here is derived from an EMBL/GenBank/DDBJ whole genome shotgun (WGS) entry which is preliminary data.</text>
</comment>
<evidence type="ECO:0000313" key="3">
    <source>
        <dbReference type="EMBL" id="OGY43924.1"/>
    </source>
</evidence>
<dbReference type="AlphaFoldDB" id="A0A1G1XVD5"/>
<dbReference type="CDD" id="cd00093">
    <property type="entry name" value="HTH_XRE"/>
    <property type="match status" value="1"/>
</dbReference>
<dbReference type="Gene3D" id="2.60.40.10">
    <property type="entry name" value="Immunoglobulins"/>
    <property type="match status" value="1"/>
</dbReference>
<dbReference type="InterPro" id="IPR050400">
    <property type="entry name" value="Bact_Cytoskel_RodZ"/>
</dbReference>
<evidence type="ECO:0000256" key="1">
    <source>
        <dbReference type="SAM" id="Phobius"/>
    </source>
</evidence>
<reference evidence="3 4" key="1">
    <citation type="journal article" date="2016" name="Nat. Commun.">
        <title>Thousands of microbial genomes shed light on interconnected biogeochemical processes in an aquifer system.</title>
        <authorList>
            <person name="Anantharaman K."/>
            <person name="Brown C.T."/>
            <person name="Hug L.A."/>
            <person name="Sharon I."/>
            <person name="Castelle C.J."/>
            <person name="Probst A.J."/>
            <person name="Thomas B.C."/>
            <person name="Singh A."/>
            <person name="Wilkins M.J."/>
            <person name="Karaoz U."/>
            <person name="Brodie E.L."/>
            <person name="Williams K.H."/>
            <person name="Hubbard S.S."/>
            <person name="Banfield J.F."/>
        </authorList>
    </citation>
    <scope>NUCLEOTIDE SEQUENCE [LARGE SCALE GENOMIC DNA]</scope>
</reference>
<proteinExistence type="predicted"/>